<dbReference type="GO" id="GO:0008483">
    <property type="term" value="F:transaminase activity"/>
    <property type="evidence" value="ECO:0007669"/>
    <property type="project" value="UniProtKB-KW"/>
</dbReference>
<accession>A0A7T7CEV7</accession>
<dbReference type="Gene3D" id="3.40.640.10">
    <property type="entry name" value="Type I PLP-dependent aspartate aminotransferase-like (Major domain)"/>
    <property type="match status" value="1"/>
</dbReference>
<keyword evidence="8" id="KW-0808">Transferase</keyword>
<evidence type="ECO:0000259" key="7">
    <source>
        <dbReference type="Pfam" id="PF01212"/>
    </source>
</evidence>
<keyword evidence="4" id="KW-0456">Lyase</keyword>
<dbReference type="PANTHER" id="PTHR48097">
    <property type="entry name" value="L-THREONINE ALDOLASE-RELATED"/>
    <property type="match status" value="1"/>
</dbReference>
<dbReference type="InterPro" id="IPR023603">
    <property type="entry name" value="Low_specificity_L-TA-like"/>
</dbReference>
<name>A0A7T7CEV7_9BACI</name>
<evidence type="ECO:0000256" key="6">
    <source>
        <dbReference type="SAM" id="MobiDB-lite"/>
    </source>
</evidence>
<feature type="region of interest" description="Disordered" evidence="6">
    <location>
        <begin position="1"/>
        <end position="27"/>
    </location>
</feature>
<dbReference type="GO" id="GO:0006545">
    <property type="term" value="P:glycine biosynthetic process"/>
    <property type="evidence" value="ECO:0007669"/>
    <property type="project" value="TreeGrafter"/>
</dbReference>
<dbReference type="SUPFAM" id="SSF53383">
    <property type="entry name" value="PLP-dependent transferases"/>
    <property type="match status" value="1"/>
</dbReference>
<dbReference type="Gene3D" id="3.90.1150.10">
    <property type="entry name" value="Aspartate Aminotransferase, domain 1"/>
    <property type="match status" value="1"/>
</dbReference>
<reference evidence="8 9" key="1">
    <citation type="submission" date="2020-06" db="EMBL/GenBank/DDBJ databases">
        <title>Genomic analysis of Salicibibacter sp. NKC21-4.</title>
        <authorList>
            <person name="Oh Y.J."/>
        </authorList>
    </citation>
    <scope>NUCLEOTIDE SEQUENCE [LARGE SCALE GENOMIC DNA]</scope>
    <source>
        <strain evidence="8 9">NKC21-4</strain>
    </source>
</reference>
<evidence type="ECO:0000256" key="3">
    <source>
        <dbReference type="ARBA" id="ARBA00022898"/>
    </source>
</evidence>
<evidence type="ECO:0000256" key="1">
    <source>
        <dbReference type="ARBA" id="ARBA00001933"/>
    </source>
</evidence>
<evidence type="ECO:0000256" key="5">
    <source>
        <dbReference type="PIRSR" id="PIRSR017617-1"/>
    </source>
</evidence>
<feature type="compositionally biased region" description="Basic and acidic residues" evidence="6">
    <location>
        <begin position="1"/>
        <end position="24"/>
    </location>
</feature>
<dbReference type="KEGG" id="scib:HUG20_05130"/>
<dbReference type="PIRSF" id="PIRSF017617">
    <property type="entry name" value="Thr_aldolase"/>
    <property type="match status" value="1"/>
</dbReference>
<dbReference type="InterPro" id="IPR015424">
    <property type="entry name" value="PyrdxlP-dep_Trfase"/>
</dbReference>
<comment type="cofactor">
    <cofactor evidence="1">
        <name>pyridoxal 5'-phosphate</name>
        <dbReference type="ChEBI" id="CHEBI:597326"/>
    </cofactor>
</comment>
<dbReference type="PANTHER" id="PTHR48097:SF9">
    <property type="entry name" value="L-THREONINE ALDOLASE"/>
    <property type="match status" value="1"/>
</dbReference>
<organism evidence="8 9">
    <name type="scientific">Salicibibacter cibi</name>
    <dbReference type="NCBI Taxonomy" id="2743001"/>
    <lineage>
        <taxon>Bacteria</taxon>
        <taxon>Bacillati</taxon>
        <taxon>Bacillota</taxon>
        <taxon>Bacilli</taxon>
        <taxon>Bacillales</taxon>
        <taxon>Bacillaceae</taxon>
        <taxon>Salicibibacter</taxon>
    </lineage>
</organism>
<keyword evidence="8" id="KW-0032">Aminotransferase</keyword>
<proteinExistence type="inferred from homology"/>
<dbReference type="EMBL" id="CP054706">
    <property type="protein sequence ID" value="QQK79334.1"/>
    <property type="molecule type" value="Genomic_DNA"/>
</dbReference>
<dbReference type="InterPro" id="IPR001597">
    <property type="entry name" value="ArAA_b-elim_lyase/Thr_aldolase"/>
</dbReference>
<dbReference type="InterPro" id="IPR015422">
    <property type="entry name" value="PyrdxlP-dep_Trfase_small"/>
</dbReference>
<feature type="domain" description="Aromatic amino acid beta-eliminating lyase/threonine aldolase" evidence="7">
    <location>
        <begin position="1"/>
        <end position="274"/>
    </location>
</feature>
<dbReference type="AlphaFoldDB" id="A0A7T7CEV7"/>
<evidence type="ECO:0000313" key="8">
    <source>
        <dbReference type="EMBL" id="QQK79334.1"/>
    </source>
</evidence>
<evidence type="ECO:0000313" key="9">
    <source>
        <dbReference type="Proteomes" id="UP000595349"/>
    </source>
</evidence>
<feature type="modified residue" description="N6-(pyridoxal phosphate)lysine" evidence="5">
    <location>
        <position position="187"/>
    </location>
</feature>
<dbReference type="Pfam" id="PF01212">
    <property type="entry name" value="Beta_elim_lyase"/>
    <property type="match status" value="1"/>
</dbReference>
<dbReference type="NCBIfam" id="NF041359">
    <property type="entry name" value="GntG_guanitoxin"/>
    <property type="match status" value="1"/>
</dbReference>
<keyword evidence="9" id="KW-1185">Reference proteome</keyword>
<keyword evidence="3" id="KW-0663">Pyridoxal phosphate</keyword>
<sequence>MRKAMYDAEVGDDGRTDKLGRGEDPSVNNLEDVAAEVMGKEAALFCNSGTMANLISLLTHGTRGDNVLAGETCHINKSEKAPFMENIGGLIPRFFETDVFGAPDMDSIHQLMNDYEIKLLCLENTNNFMGGTCLSKEQMNTLCNVAHENGIPVHLDGARIFNASVYYDIPVKKLVKPADSVMFSLSKGLGAPMGSVLCGQKAFITRARKIRKLLGGSMRQSGVVAATGITAIQQEVDRLKEDHENAYLLAGMIKDNAKINIRMDAVQTNIVNVDVSSSGRSAKTIESDLLNKGLKVKSISDYKVRITTYRGVTRDDIIRAATIINAYFREC</sequence>
<gene>
    <name evidence="8" type="ORF">HUG20_05130</name>
</gene>
<evidence type="ECO:0000256" key="4">
    <source>
        <dbReference type="ARBA" id="ARBA00023239"/>
    </source>
</evidence>
<dbReference type="FunFam" id="3.40.640.10:FF:000030">
    <property type="entry name" value="Low-specificity L-threonine aldolase"/>
    <property type="match status" value="1"/>
</dbReference>
<dbReference type="GO" id="GO:0006567">
    <property type="term" value="P:L-threonine catabolic process"/>
    <property type="evidence" value="ECO:0007669"/>
    <property type="project" value="TreeGrafter"/>
</dbReference>
<dbReference type="GO" id="GO:0008732">
    <property type="term" value="F:L-allo-threonine aldolase activity"/>
    <property type="evidence" value="ECO:0007669"/>
    <property type="project" value="TreeGrafter"/>
</dbReference>
<protein>
    <submittedName>
        <fullName evidence="8">Aminotransferase class I/II-fold pyridoxal phosphate-dependent enzyme</fullName>
    </submittedName>
</protein>
<dbReference type="InterPro" id="IPR015421">
    <property type="entry name" value="PyrdxlP-dep_Trfase_major"/>
</dbReference>
<comment type="similarity">
    <text evidence="2">Belongs to the threonine aldolase family.</text>
</comment>
<dbReference type="GO" id="GO:0005829">
    <property type="term" value="C:cytosol"/>
    <property type="evidence" value="ECO:0007669"/>
    <property type="project" value="TreeGrafter"/>
</dbReference>
<evidence type="ECO:0000256" key="2">
    <source>
        <dbReference type="ARBA" id="ARBA00006966"/>
    </source>
</evidence>
<dbReference type="Proteomes" id="UP000595349">
    <property type="component" value="Chromosome"/>
</dbReference>